<evidence type="ECO:0000256" key="2">
    <source>
        <dbReference type="SAM" id="Phobius"/>
    </source>
</evidence>
<reference evidence="4 5" key="1">
    <citation type="submission" date="2018-01" db="EMBL/GenBank/DDBJ databases">
        <title>Complete genome sequence of Streptomyces lunaelactis MM109T, a Ferroverdin A producer isolated from cave moonmilk deposits.</title>
        <authorList>
            <person name="Naome A."/>
            <person name="Martinet L."/>
            <person name="Maciejewska M."/>
            <person name="Anderssen S."/>
            <person name="Adam D."/>
            <person name="Tenconi E."/>
            <person name="Deflandre B."/>
            <person name="Arguelles-Arias A."/>
            <person name="Calusinska M."/>
            <person name="Copieters W."/>
            <person name="Karim L."/>
            <person name="Hanikenne M."/>
            <person name="Baurain D."/>
            <person name="van Wezel G."/>
            <person name="Smargiasso N."/>
            <person name="de Pauw E."/>
            <person name="Delfosse P."/>
            <person name="Rigali S."/>
        </authorList>
    </citation>
    <scope>NUCLEOTIDE SEQUENCE [LARGE SCALE GENOMIC DNA]</scope>
    <source>
        <strain evidence="4 5">MM109</strain>
    </source>
</reference>
<dbReference type="Gene3D" id="2.130.10.10">
    <property type="entry name" value="YVTN repeat-like/Quinoprotein amine dehydrogenase"/>
    <property type="match status" value="1"/>
</dbReference>
<feature type="compositionally biased region" description="Basic and acidic residues" evidence="1">
    <location>
        <begin position="156"/>
        <end position="168"/>
    </location>
</feature>
<dbReference type="AlphaFoldDB" id="A0A2R4T2W3"/>
<feature type="compositionally biased region" description="Pro residues" evidence="1">
    <location>
        <begin position="1"/>
        <end position="15"/>
    </location>
</feature>
<gene>
    <name evidence="4" type="ORF">SLUN_16195</name>
</gene>
<evidence type="ECO:0000313" key="4">
    <source>
        <dbReference type="EMBL" id="AVZ73489.1"/>
    </source>
</evidence>
<proteinExistence type="predicted"/>
<dbReference type="InterPro" id="IPR015943">
    <property type="entry name" value="WD40/YVTN_repeat-like_dom_sf"/>
</dbReference>
<keyword evidence="2" id="KW-1133">Transmembrane helix</keyword>
<accession>A0A2R4T2W3</accession>
<keyword evidence="2" id="KW-0472">Membrane</keyword>
<dbReference type="GeneID" id="55656812"/>
<dbReference type="InterPro" id="IPR011044">
    <property type="entry name" value="Quino_amine_DH_bsu"/>
</dbReference>
<feature type="region of interest" description="Disordered" evidence="1">
    <location>
        <begin position="1"/>
        <end position="128"/>
    </location>
</feature>
<dbReference type="InterPro" id="IPR002372">
    <property type="entry name" value="PQQ_rpt_dom"/>
</dbReference>
<feature type="compositionally biased region" description="Low complexity" evidence="1">
    <location>
        <begin position="91"/>
        <end position="115"/>
    </location>
</feature>
<dbReference type="RefSeq" id="WP_108149166.1">
    <property type="nucleotide sequence ID" value="NZ_CP026304.1"/>
</dbReference>
<keyword evidence="5" id="KW-1185">Reference proteome</keyword>
<organism evidence="4 5">
    <name type="scientific">Streptomyces lunaelactis</name>
    <dbReference type="NCBI Taxonomy" id="1535768"/>
    <lineage>
        <taxon>Bacteria</taxon>
        <taxon>Bacillati</taxon>
        <taxon>Actinomycetota</taxon>
        <taxon>Actinomycetes</taxon>
        <taxon>Kitasatosporales</taxon>
        <taxon>Streptomycetaceae</taxon>
        <taxon>Streptomyces</taxon>
    </lineage>
</organism>
<evidence type="ECO:0000313" key="5">
    <source>
        <dbReference type="Proteomes" id="UP000244201"/>
    </source>
</evidence>
<feature type="compositionally biased region" description="Gly residues" evidence="1">
    <location>
        <begin position="174"/>
        <end position="184"/>
    </location>
</feature>
<name>A0A2R4T2W3_9ACTN</name>
<sequence length="614" mass="63716">MTQPPQPPNQPPNQPPQGGFGAPRIPARRLEPDAAPPAQDPSYGYPQTHPQAQPPQAPGQQPTYGYPQAPGQQPAYGYPQTPPPGQPPAQPGYGYPGQPVPGQYPQGQYPQGQYMPPQPGGGGGGGGKKLSTQMQIIIAASLAVVLIVGGGIWFASKDDGGGKKDESKNSSAGTSGGSTGGATGGTAADGPGKEKAPANINSKVAFQLPEPARADITSVKGSWITDKAYVKPGINSLVGYDAAKGTPLWTLPLPGQICASSRHVSEDNKAAIVFEATKRVAPKYYQPCTEVGVVDLSTGKLLWSKSVKGTTGGDEKIRFTEVTQSGTTVAAGGTDGGAAFDLTSGAVRWKPTVNAERCYDMGYGGGPALVAVRKCGSYDNPQVIIQGLNPANGAPAFSYKMPAGVEYAAIVSTKPLVVAADVGDTGSRGISDFFSLDEKGTLKAKIPAAGDKFQARCGSTEVETCQKVVVGNGRIYLPTADHEGGGDYGDTNEIVSFDLATGKPASGRADAGDRYTMFPLRMDGGNVIAYKWPPYDKGSQVVSIDGSTLKQTVLMASPADKPVHEAETSFSSDYAEYRYANGRLYIGATLMSKPSSSSSSFGKKYLAVAFSTAD</sequence>
<dbReference type="KEGG" id="slk:SLUN_16195"/>
<dbReference type="Pfam" id="PF13360">
    <property type="entry name" value="PQQ_2"/>
    <property type="match status" value="1"/>
</dbReference>
<dbReference type="OrthoDB" id="3679173at2"/>
<protein>
    <recommendedName>
        <fullName evidence="3">Pyrrolo-quinoline quinone repeat domain-containing protein</fullName>
    </recommendedName>
</protein>
<dbReference type="Proteomes" id="UP000244201">
    <property type="component" value="Chromosome"/>
</dbReference>
<dbReference type="EMBL" id="CP026304">
    <property type="protein sequence ID" value="AVZ73489.1"/>
    <property type="molecule type" value="Genomic_DNA"/>
</dbReference>
<dbReference type="SUPFAM" id="SSF50969">
    <property type="entry name" value="YVTN repeat-like/Quinoprotein amine dehydrogenase"/>
    <property type="match status" value="1"/>
</dbReference>
<feature type="domain" description="Pyrrolo-quinoline quinone repeat" evidence="3">
    <location>
        <begin position="227"/>
        <end position="355"/>
    </location>
</feature>
<evidence type="ECO:0000256" key="1">
    <source>
        <dbReference type="SAM" id="MobiDB-lite"/>
    </source>
</evidence>
<feature type="transmembrane region" description="Helical" evidence="2">
    <location>
        <begin position="136"/>
        <end position="155"/>
    </location>
</feature>
<evidence type="ECO:0000259" key="3">
    <source>
        <dbReference type="Pfam" id="PF13360"/>
    </source>
</evidence>
<feature type="region of interest" description="Disordered" evidence="1">
    <location>
        <begin position="156"/>
        <end position="196"/>
    </location>
</feature>
<keyword evidence="2" id="KW-0812">Transmembrane</keyword>
<feature type="compositionally biased region" description="Low complexity" evidence="1">
    <location>
        <begin position="58"/>
        <end position="79"/>
    </location>
</feature>
<feature type="compositionally biased region" description="Pro residues" evidence="1">
    <location>
        <begin position="80"/>
        <end position="90"/>
    </location>
</feature>